<keyword evidence="2" id="KW-1185">Reference proteome</keyword>
<comment type="caution">
    <text evidence="1">The sequence shown here is derived from an EMBL/GenBank/DDBJ whole genome shotgun (WGS) entry which is preliminary data.</text>
</comment>
<evidence type="ECO:0000313" key="2">
    <source>
        <dbReference type="Proteomes" id="UP001266305"/>
    </source>
</evidence>
<dbReference type="Proteomes" id="UP001266305">
    <property type="component" value="Unassembled WGS sequence"/>
</dbReference>
<name>A0ABQ9TSF2_SAGOE</name>
<organism evidence="1 2">
    <name type="scientific">Saguinus oedipus</name>
    <name type="common">Cotton-top tamarin</name>
    <name type="synonym">Oedipomidas oedipus</name>
    <dbReference type="NCBI Taxonomy" id="9490"/>
    <lineage>
        <taxon>Eukaryota</taxon>
        <taxon>Metazoa</taxon>
        <taxon>Chordata</taxon>
        <taxon>Craniata</taxon>
        <taxon>Vertebrata</taxon>
        <taxon>Euteleostomi</taxon>
        <taxon>Mammalia</taxon>
        <taxon>Eutheria</taxon>
        <taxon>Euarchontoglires</taxon>
        <taxon>Primates</taxon>
        <taxon>Haplorrhini</taxon>
        <taxon>Platyrrhini</taxon>
        <taxon>Cebidae</taxon>
        <taxon>Callitrichinae</taxon>
        <taxon>Saguinus</taxon>
    </lineage>
</organism>
<dbReference type="Gene3D" id="2.30.30.140">
    <property type="match status" value="1"/>
</dbReference>
<gene>
    <name evidence="1" type="ORF">P7K49_033019</name>
</gene>
<proteinExistence type="predicted"/>
<protein>
    <submittedName>
        <fullName evidence="1">Uncharacterized protein</fullName>
    </submittedName>
</protein>
<evidence type="ECO:0000313" key="1">
    <source>
        <dbReference type="EMBL" id="KAK2087112.1"/>
    </source>
</evidence>
<dbReference type="EMBL" id="JASSZA010000019">
    <property type="protein sequence ID" value="KAK2087112.1"/>
    <property type="molecule type" value="Genomic_DNA"/>
</dbReference>
<accession>A0ABQ9TSF2</accession>
<sequence>MGQGPQADPVCCKRCERWTQALAWLHVASCGPHAPKGPASQLARPGPAWSTCRPGHAGPLRAESLLQVEFEDGSQLTVKRGDIFTLEEELPKRVRSRLVSLPVTLREPVLDKAGHGLRLLMTWAPPSRTSAGIPLAPPQHSGPGVFSGDPSSPLSPGAQLLGDACCVGREDWRIPSPSPVTHAEQTHQAPLCPAGLAPPSPVRGSLSHRRFRGTGKVACLSWRLTKAFLSLFLIKREQEFWRQGPHQLSLAFSGFLSRSPHRLPLFSSYAEGRR</sequence>
<reference evidence="1 2" key="1">
    <citation type="submission" date="2023-05" db="EMBL/GenBank/DDBJ databases">
        <title>B98-5 Cell Line De Novo Hybrid Assembly: An Optical Mapping Approach.</title>
        <authorList>
            <person name="Kananen K."/>
            <person name="Auerbach J.A."/>
            <person name="Kautto E."/>
            <person name="Blachly J.S."/>
        </authorList>
    </citation>
    <scope>NUCLEOTIDE SEQUENCE [LARGE SCALE GENOMIC DNA]</scope>
    <source>
        <strain evidence="1">B95-8</strain>
        <tissue evidence="1">Cell line</tissue>
    </source>
</reference>